<dbReference type="SUPFAM" id="SSF46785">
    <property type="entry name" value="Winged helix' DNA-binding domain"/>
    <property type="match status" value="1"/>
</dbReference>
<dbReference type="InterPro" id="IPR058163">
    <property type="entry name" value="LysR-type_TF_proteobact-type"/>
</dbReference>
<dbReference type="InterPro" id="IPR036388">
    <property type="entry name" value="WH-like_DNA-bd_sf"/>
</dbReference>
<evidence type="ECO:0000256" key="1">
    <source>
        <dbReference type="ARBA" id="ARBA00009437"/>
    </source>
</evidence>
<accession>A0A2U1TVD3</accession>
<dbReference type="GO" id="GO:0006351">
    <property type="term" value="P:DNA-templated transcription"/>
    <property type="evidence" value="ECO:0007669"/>
    <property type="project" value="TreeGrafter"/>
</dbReference>
<dbReference type="GO" id="GO:0003700">
    <property type="term" value="F:DNA-binding transcription factor activity"/>
    <property type="evidence" value="ECO:0007669"/>
    <property type="project" value="InterPro"/>
</dbReference>
<keyword evidence="2" id="KW-0805">Transcription regulation</keyword>
<keyword evidence="4" id="KW-0804">Transcription</keyword>
<comment type="similarity">
    <text evidence="1">Belongs to the LysR transcriptional regulatory family.</text>
</comment>
<dbReference type="Gene3D" id="3.40.190.10">
    <property type="entry name" value="Periplasmic binding protein-like II"/>
    <property type="match status" value="2"/>
</dbReference>
<protein>
    <submittedName>
        <fullName evidence="6">LysR family transcriptional regulator</fullName>
    </submittedName>
</protein>
<dbReference type="EMBL" id="QDKH01000019">
    <property type="protein sequence ID" value="PWC13360.1"/>
    <property type="molecule type" value="Genomic_DNA"/>
</dbReference>
<dbReference type="AlphaFoldDB" id="A0A2U1TVD3"/>
<evidence type="ECO:0000259" key="5">
    <source>
        <dbReference type="PROSITE" id="PS50931"/>
    </source>
</evidence>
<evidence type="ECO:0000313" key="7">
    <source>
        <dbReference type="Proteomes" id="UP000296159"/>
    </source>
</evidence>
<gene>
    <name evidence="6" type="ORF">DDT56_15790</name>
</gene>
<dbReference type="Proteomes" id="UP000296159">
    <property type="component" value="Unassembled WGS sequence"/>
</dbReference>
<proteinExistence type="inferred from homology"/>
<dbReference type="PANTHER" id="PTHR30537">
    <property type="entry name" value="HTH-TYPE TRANSCRIPTIONAL REGULATOR"/>
    <property type="match status" value="1"/>
</dbReference>
<dbReference type="Pfam" id="PF03466">
    <property type="entry name" value="LysR_substrate"/>
    <property type="match status" value="1"/>
</dbReference>
<reference evidence="6 7" key="1">
    <citation type="submission" date="2018-04" db="EMBL/GenBank/DDBJ databases">
        <title>Brenneria corticis sp.nov.</title>
        <authorList>
            <person name="Li Y."/>
        </authorList>
    </citation>
    <scope>NUCLEOTIDE SEQUENCE [LARGE SCALE GENOMIC DNA]</scope>
    <source>
        <strain evidence="6 7">CFCC 11842</strain>
    </source>
</reference>
<evidence type="ECO:0000256" key="4">
    <source>
        <dbReference type="ARBA" id="ARBA00023163"/>
    </source>
</evidence>
<dbReference type="GO" id="GO:0043565">
    <property type="term" value="F:sequence-specific DNA binding"/>
    <property type="evidence" value="ECO:0007669"/>
    <property type="project" value="TreeGrafter"/>
</dbReference>
<dbReference type="SUPFAM" id="SSF53850">
    <property type="entry name" value="Periplasmic binding protein-like II"/>
    <property type="match status" value="1"/>
</dbReference>
<keyword evidence="7" id="KW-1185">Reference proteome</keyword>
<dbReference type="PROSITE" id="PS50931">
    <property type="entry name" value="HTH_LYSR"/>
    <property type="match status" value="1"/>
</dbReference>
<dbReference type="InterPro" id="IPR017786">
    <property type="entry name" value="TF_choline_sulphate-util"/>
</dbReference>
<evidence type="ECO:0000256" key="2">
    <source>
        <dbReference type="ARBA" id="ARBA00023015"/>
    </source>
</evidence>
<dbReference type="FunFam" id="1.10.10.10:FF:000001">
    <property type="entry name" value="LysR family transcriptional regulator"/>
    <property type="match status" value="1"/>
</dbReference>
<comment type="caution">
    <text evidence="6">The sequence shown here is derived from an EMBL/GenBank/DDBJ whole genome shotgun (WGS) entry which is preliminary data.</text>
</comment>
<sequence>MSAINRLPSLPALIFFEAAARHLNFTAAAEELGTSQPAVSQRINQLERELGVALFERRHRGVLLTPEGDRLYHIVYSSLTDISQQIEKIKKKKTRDTLRIDTDMGFASYWLLPRLDKLQRLMPDVDVQISTSPNDFNLRDSHANLSITFGNGHWPGCHSEKLFPELVVPVCTPAFIRQYGPLDTPQSLLKVPLLNLPETNPSRWLTWYDWFGAQRIILDNSVASLTFNAYSLLIEAALKGKGVALGWMPLVGQLLDDGELIIPCGPEVKTERGYYLIQSQRESESPLYHRVKEWLINESFSFKSRHESYFQPQG</sequence>
<organism evidence="6 7">
    <name type="scientific">Brenneria corticis</name>
    <dbReference type="NCBI Taxonomy" id="2173106"/>
    <lineage>
        <taxon>Bacteria</taxon>
        <taxon>Pseudomonadati</taxon>
        <taxon>Pseudomonadota</taxon>
        <taxon>Gammaproteobacteria</taxon>
        <taxon>Enterobacterales</taxon>
        <taxon>Pectobacteriaceae</taxon>
        <taxon>Brenneria</taxon>
    </lineage>
</organism>
<feature type="domain" description="HTH lysR-type" evidence="5">
    <location>
        <begin position="8"/>
        <end position="65"/>
    </location>
</feature>
<dbReference type="PANTHER" id="PTHR30537:SF26">
    <property type="entry name" value="GLYCINE CLEAVAGE SYSTEM TRANSCRIPTIONAL ACTIVATOR"/>
    <property type="match status" value="1"/>
</dbReference>
<dbReference type="InterPro" id="IPR000847">
    <property type="entry name" value="LysR_HTH_N"/>
</dbReference>
<dbReference type="InterPro" id="IPR036390">
    <property type="entry name" value="WH_DNA-bd_sf"/>
</dbReference>
<dbReference type="NCBIfam" id="TIGR03418">
    <property type="entry name" value="chol_sulf_TF"/>
    <property type="match status" value="1"/>
</dbReference>
<dbReference type="Gene3D" id="1.10.10.10">
    <property type="entry name" value="Winged helix-like DNA-binding domain superfamily/Winged helix DNA-binding domain"/>
    <property type="match status" value="1"/>
</dbReference>
<name>A0A2U1TVD3_9GAMM</name>
<dbReference type="CDD" id="cd08432">
    <property type="entry name" value="PBP2_GcdR_TrpI_HvrB_AmpR_like"/>
    <property type="match status" value="1"/>
</dbReference>
<dbReference type="InterPro" id="IPR005119">
    <property type="entry name" value="LysR_subst-bd"/>
</dbReference>
<dbReference type="Pfam" id="PF00126">
    <property type="entry name" value="HTH_1"/>
    <property type="match status" value="1"/>
</dbReference>
<evidence type="ECO:0000256" key="3">
    <source>
        <dbReference type="ARBA" id="ARBA00023125"/>
    </source>
</evidence>
<evidence type="ECO:0000313" key="6">
    <source>
        <dbReference type="EMBL" id="PWC13360.1"/>
    </source>
</evidence>
<dbReference type="RefSeq" id="WP_136167382.1">
    <property type="nucleotide sequence ID" value="NZ_KZ819084.1"/>
</dbReference>
<keyword evidence="3" id="KW-0238">DNA-binding</keyword>
<dbReference type="PRINTS" id="PR00039">
    <property type="entry name" value="HTHLYSR"/>
</dbReference>